<gene>
    <name evidence="2" type="ORF">CEXT_230581</name>
</gene>
<sequence>MFIWPVKTELPWRRKRSGSNRSSLRDNDPRCLSDAEGGFCRRNNALLRLPLHGIRVRRISILRTTPILSPPRKSSAGKGVERGMQVTSTPPLANHCSDGNGKRTRFERSSKSNLKLSQSILRLKINSLVKKRIDRFFGLKRASRSLGKIIDSLALNNDSLAKVRSFDQKRGYRYKINPLDIRGVNRSFD</sequence>
<dbReference type="Proteomes" id="UP001054945">
    <property type="component" value="Unassembled WGS sequence"/>
</dbReference>
<reference evidence="2 3" key="1">
    <citation type="submission" date="2021-06" db="EMBL/GenBank/DDBJ databases">
        <title>Caerostris extrusa draft genome.</title>
        <authorList>
            <person name="Kono N."/>
            <person name="Arakawa K."/>
        </authorList>
    </citation>
    <scope>NUCLEOTIDE SEQUENCE [LARGE SCALE GENOMIC DNA]</scope>
</reference>
<organism evidence="2 3">
    <name type="scientific">Caerostris extrusa</name>
    <name type="common">Bark spider</name>
    <name type="synonym">Caerostris bankana</name>
    <dbReference type="NCBI Taxonomy" id="172846"/>
    <lineage>
        <taxon>Eukaryota</taxon>
        <taxon>Metazoa</taxon>
        <taxon>Ecdysozoa</taxon>
        <taxon>Arthropoda</taxon>
        <taxon>Chelicerata</taxon>
        <taxon>Arachnida</taxon>
        <taxon>Araneae</taxon>
        <taxon>Araneomorphae</taxon>
        <taxon>Entelegynae</taxon>
        <taxon>Araneoidea</taxon>
        <taxon>Araneidae</taxon>
        <taxon>Caerostris</taxon>
    </lineage>
</organism>
<dbReference type="AlphaFoldDB" id="A0AAV4U9Q5"/>
<evidence type="ECO:0000256" key="1">
    <source>
        <dbReference type="SAM" id="MobiDB-lite"/>
    </source>
</evidence>
<protein>
    <recommendedName>
        <fullName evidence="4">Ribosomal protein S4</fullName>
    </recommendedName>
</protein>
<evidence type="ECO:0008006" key="4">
    <source>
        <dbReference type="Google" id="ProtNLM"/>
    </source>
</evidence>
<name>A0AAV4U9Q5_CAEEX</name>
<dbReference type="EMBL" id="BPLR01012515">
    <property type="protein sequence ID" value="GIY54483.1"/>
    <property type="molecule type" value="Genomic_DNA"/>
</dbReference>
<evidence type="ECO:0000313" key="3">
    <source>
        <dbReference type="Proteomes" id="UP001054945"/>
    </source>
</evidence>
<feature type="region of interest" description="Disordered" evidence="1">
    <location>
        <begin position="70"/>
        <end position="105"/>
    </location>
</feature>
<proteinExistence type="predicted"/>
<accession>A0AAV4U9Q5</accession>
<keyword evidence="3" id="KW-1185">Reference proteome</keyword>
<comment type="caution">
    <text evidence="2">The sequence shown here is derived from an EMBL/GenBank/DDBJ whole genome shotgun (WGS) entry which is preliminary data.</text>
</comment>
<evidence type="ECO:0000313" key="2">
    <source>
        <dbReference type="EMBL" id="GIY54483.1"/>
    </source>
</evidence>